<dbReference type="Proteomes" id="UP000242999">
    <property type="component" value="Unassembled WGS sequence"/>
</dbReference>
<dbReference type="GO" id="GO:0005737">
    <property type="term" value="C:cytoplasm"/>
    <property type="evidence" value="ECO:0007669"/>
    <property type="project" value="UniProtKB-SubCell"/>
</dbReference>
<dbReference type="FunFam" id="3.40.50.720:FF:000105">
    <property type="entry name" value="Pyrroline-5-carboxylate reductase"/>
    <property type="match status" value="1"/>
</dbReference>
<evidence type="ECO:0000256" key="10">
    <source>
        <dbReference type="HAMAP-Rule" id="MF_01925"/>
    </source>
</evidence>
<reference evidence="16" key="1">
    <citation type="submission" date="2016-10" db="EMBL/GenBank/DDBJ databases">
        <authorList>
            <person name="Varghese N."/>
            <person name="Submissions S."/>
        </authorList>
    </citation>
    <scope>NUCLEOTIDE SEQUENCE [LARGE SCALE GENOMIC DNA]</scope>
    <source>
        <strain evidence="16">DSM 7165</strain>
    </source>
</reference>
<keyword evidence="16" id="KW-1185">Reference proteome</keyword>
<dbReference type="UniPathway" id="UPA00098">
    <property type="reaction ID" value="UER00361"/>
</dbReference>
<feature type="domain" description="Pyrroline-5-carboxylate reductase dimerisation" evidence="14">
    <location>
        <begin position="168"/>
        <end position="272"/>
    </location>
</feature>
<evidence type="ECO:0000256" key="2">
    <source>
        <dbReference type="ARBA" id="ARBA00005525"/>
    </source>
</evidence>
<dbReference type="AlphaFoldDB" id="A0A1H6URH4"/>
<dbReference type="InterPro" id="IPR028939">
    <property type="entry name" value="P5C_Rdtase_cat_N"/>
</dbReference>
<dbReference type="Gene3D" id="3.40.50.720">
    <property type="entry name" value="NAD(P)-binding Rossmann-like Domain"/>
    <property type="match status" value="1"/>
</dbReference>
<dbReference type="EMBL" id="FNYH01000017">
    <property type="protein sequence ID" value="SEI90655.1"/>
    <property type="molecule type" value="Genomic_DNA"/>
</dbReference>
<comment type="pathway">
    <text evidence="1 10">Amino-acid biosynthesis; L-proline biosynthesis; L-proline from L-glutamate 5-semialdehyde: step 1/1.</text>
</comment>
<dbReference type="RefSeq" id="WP_093312271.1">
    <property type="nucleotide sequence ID" value="NZ_FNYH01000017.1"/>
</dbReference>
<protein>
    <recommendedName>
        <fullName evidence="10 11">Pyrroline-5-carboxylate reductase</fullName>
        <shortName evidence="10">P5C reductase</shortName>
        <shortName evidence="10">P5CR</shortName>
        <ecNumber evidence="10 11">1.5.1.2</ecNumber>
    </recommendedName>
    <alternativeName>
        <fullName evidence="10">PCA reductase</fullName>
    </alternativeName>
</protein>
<sequence length="281" mass="29738">MAQVLQKRLAFIGAGNMANAIIGGLRQQGLAADLIYASNPEASILAELQQTYGIHTQTSNLEVARQAEIWVLAVKPQILRQVCQELSALARQQRPLIISIAAGVTLEMLGDWLGAQDLPLIRCMPNTPALVGAGASGLYANAQVTEEEKASAQALMQAVGISLWVEEEALIDAVTGISGSGPAYFFLAMEALAAAGEAQGLTPEVARQLSLQTALGAARMACENTVDVAELRRRVTSPKGTTERAIQSFEAAGLRQIYQDAVQAAVTRSQELAQELANASK</sequence>
<feature type="domain" description="Pyrroline-5-carboxylate reductase catalytic N-terminal" evidence="13">
    <location>
        <begin position="8"/>
        <end position="103"/>
    </location>
</feature>
<dbReference type="OrthoDB" id="9805754at2"/>
<evidence type="ECO:0000313" key="16">
    <source>
        <dbReference type="Proteomes" id="UP000242999"/>
    </source>
</evidence>
<comment type="subcellular location">
    <subcellularLocation>
        <location evidence="10">Cytoplasm</location>
    </subcellularLocation>
</comment>
<accession>A0A1H6URH4</accession>
<keyword evidence="4 10" id="KW-0028">Amino-acid biosynthesis</keyword>
<dbReference type="PIRSF" id="PIRSF000193">
    <property type="entry name" value="Pyrrol-5-carb_rd"/>
    <property type="match status" value="1"/>
</dbReference>
<evidence type="ECO:0000259" key="14">
    <source>
        <dbReference type="Pfam" id="PF14748"/>
    </source>
</evidence>
<dbReference type="PANTHER" id="PTHR11645">
    <property type="entry name" value="PYRROLINE-5-CARBOXYLATE REDUCTASE"/>
    <property type="match status" value="1"/>
</dbReference>
<dbReference type="Pfam" id="PF03807">
    <property type="entry name" value="F420_oxidored"/>
    <property type="match status" value="1"/>
</dbReference>
<dbReference type="HAMAP" id="MF_01925">
    <property type="entry name" value="P5C_reductase"/>
    <property type="match status" value="1"/>
</dbReference>
<evidence type="ECO:0000256" key="12">
    <source>
        <dbReference type="PIRSR" id="PIRSR000193-1"/>
    </source>
</evidence>
<gene>
    <name evidence="10" type="primary">proC</name>
    <name evidence="15" type="ORF">SAMN05421831_1172</name>
</gene>
<evidence type="ECO:0000256" key="3">
    <source>
        <dbReference type="ARBA" id="ARBA00022490"/>
    </source>
</evidence>
<evidence type="ECO:0000313" key="15">
    <source>
        <dbReference type="EMBL" id="SEI90655.1"/>
    </source>
</evidence>
<evidence type="ECO:0000256" key="7">
    <source>
        <dbReference type="ARBA" id="ARBA00023002"/>
    </source>
</evidence>
<dbReference type="InterPro" id="IPR000304">
    <property type="entry name" value="Pyrroline-COOH_reductase"/>
</dbReference>
<evidence type="ECO:0000256" key="9">
    <source>
        <dbReference type="ARBA" id="ARBA00052690"/>
    </source>
</evidence>
<dbReference type="SUPFAM" id="SSF51735">
    <property type="entry name" value="NAD(P)-binding Rossmann-fold domains"/>
    <property type="match status" value="1"/>
</dbReference>
<evidence type="ECO:0000256" key="4">
    <source>
        <dbReference type="ARBA" id="ARBA00022605"/>
    </source>
</evidence>
<comment type="function">
    <text evidence="10">Catalyzes the reduction of 1-pyrroline-5-carboxylate (PCA) to L-proline.</text>
</comment>
<dbReference type="GO" id="GO:0055129">
    <property type="term" value="P:L-proline biosynthetic process"/>
    <property type="evidence" value="ECO:0007669"/>
    <property type="project" value="UniProtKB-UniRule"/>
</dbReference>
<dbReference type="InterPro" id="IPR008927">
    <property type="entry name" value="6-PGluconate_DH-like_C_sf"/>
</dbReference>
<dbReference type="STRING" id="64971.SAMN05421831_1172"/>
<keyword evidence="7 10" id="KW-0560">Oxidoreductase</keyword>
<keyword evidence="5 10" id="KW-0641">Proline biosynthesis</keyword>
<dbReference type="SUPFAM" id="SSF48179">
    <property type="entry name" value="6-phosphogluconate dehydrogenase C-terminal domain-like"/>
    <property type="match status" value="1"/>
</dbReference>
<feature type="binding site" evidence="12">
    <location>
        <position position="60"/>
    </location>
    <ligand>
        <name>NADPH</name>
        <dbReference type="ChEBI" id="CHEBI:57783"/>
    </ligand>
</feature>
<feature type="binding site" evidence="12">
    <location>
        <begin position="12"/>
        <end position="17"/>
    </location>
    <ligand>
        <name>NADP(+)</name>
        <dbReference type="ChEBI" id="CHEBI:58349"/>
    </ligand>
</feature>
<dbReference type="Gene3D" id="1.10.3730.10">
    <property type="entry name" value="ProC C-terminal domain-like"/>
    <property type="match status" value="1"/>
</dbReference>
<evidence type="ECO:0000256" key="11">
    <source>
        <dbReference type="NCBIfam" id="TIGR00112"/>
    </source>
</evidence>
<keyword evidence="3 10" id="KW-0963">Cytoplasm</keyword>
<dbReference type="FunFam" id="1.10.3730.10:FF:000001">
    <property type="entry name" value="Pyrroline-5-carboxylate reductase"/>
    <property type="match status" value="1"/>
</dbReference>
<evidence type="ECO:0000256" key="6">
    <source>
        <dbReference type="ARBA" id="ARBA00022857"/>
    </source>
</evidence>
<name>A0A1H6URH4_9GAMM</name>
<comment type="similarity">
    <text evidence="2 10">Belongs to the pyrroline-5-carboxylate reductase family.</text>
</comment>
<dbReference type="EC" id="1.5.1.2" evidence="10 11"/>
<evidence type="ECO:0000256" key="5">
    <source>
        <dbReference type="ARBA" id="ARBA00022650"/>
    </source>
</evidence>
<organism evidence="15 16">
    <name type="scientific">Allopseudospirillum japonicum</name>
    <dbReference type="NCBI Taxonomy" id="64971"/>
    <lineage>
        <taxon>Bacteria</taxon>
        <taxon>Pseudomonadati</taxon>
        <taxon>Pseudomonadota</taxon>
        <taxon>Gammaproteobacteria</taxon>
        <taxon>Oceanospirillales</taxon>
        <taxon>Oceanospirillaceae</taxon>
        <taxon>Allopseudospirillum</taxon>
    </lineage>
</organism>
<dbReference type="InterPro" id="IPR029036">
    <property type="entry name" value="P5CR_dimer"/>
</dbReference>
<dbReference type="PANTHER" id="PTHR11645:SF0">
    <property type="entry name" value="PYRROLINE-5-CARBOXYLATE REDUCTASE 3"/>
    <property type="match status" value="1"/>
</dbReference>
<proteinExistence type="inferred from homology"/>
<evidence type="ECO:0000259" key="13">
    <source>
        <dbReference type="Pfam" id="PF03807"/>
    </source>
</evidence>
<dbReference type="NCBIfam" id="TIGR00112">
    <property type="entry name" value="proC"/>
    <property type="match status" value="1"/>
</dbReference>
<feature type="binding site" evidence="12">
    <location>
        <begin position="73"/>
        <end position="76"/>
    </location>
    <ligand>
        <name>NADP(+)</name>
        <dbReference type="ChEBI" id="CHEBI:58349"/>
    </ligand>
</feature>
<comment type="catalytic activity">
    <reaction evidence="8 10">
        <text>L-proline + NAD(+) = (S)-1-pyrroline-5-carboxylate + NADH + 2 H(+)</text>
        <dbReference type="Rhea" id="RHEA:14105"/>
        <dbReference type="ChEBI" id="CHEBI:15378"/>
        <dbReference type="ChEBI" id="CHEBI:17388"/>
        <dbReference type="ChEBI" id="CHEBI:57540"/>
        <dbReference type="ChEBI" id="CHEBI:57945"/>
        <dbReference type="ChEBI" id="CHEBI:60039"/>
        <dbReference type="EC" id="1.5.1.2"/>
    </reaction>
</comment>
<dbReference type="Pfam" id="PF14748">
    <property type="entry name" value="P5CR_dimer"/>
    <property type="match status" value="1"/>
</dbReference>
<comment type="catalytic activity">
    <reaction evidence="9 10">
        <text>L-proline + NADP(+) = (S)-1-pyrroline-5-carboxylate + NADPH + 2 H(+)</text>
        <dbReference type="Rhea" id="RHEA:14109"/>
        <dbReference type="ChEBI" id="CHEBI:15378"/>
        <dbReference type="ChEBI" id="CHEBI:17388"/>
        <dbReference type="ChEBI" id="CHEBI:57783"/>
        <dbReference type="ChEBI" id="CHEBI:58349"/>
        <dbReference type="ChEBI" id="CHEBI:60039"/>
        <dbReference type="EC" id="1.5.1.2"/>
    </reaction>
</comment>
<keyword evidence="6 10" id="KW-0521">NADP</keyword>
<evidence type="ECO:0000256" key="1">
    <source>
        <dbReference type="ARBA" id="ARBA00005205"/>
    </source>
</evidence>
<evidence type="ECO:0000256" key="8">
    <source>
        <dbReference type="ARBA" id="ARBA00050547"/>
    </source>
</evidence>
<dbReference type="InterPro" id="IPR036291">
    <property type="entry name" value="NAD(P)-bd_dom_sf"/>
</dbReference>
<dbReference type="GO" id="GO:0004735">
    <property type="term" value="F:pyrroline-5-carboxylate reductase activity"/>
    <property type="evidence" value="ECO:0007669"/>
    <property type="project" value="UniProtKB-UniRule"/>
</dbReference>